<dbReference type="GO" id="GO:0042256">
    <property type="term" value="P:cytosolic ribosome assembly"/>
    <property type="evidence" value="ECO:0007669"/>
    <property type="project" value="UniProtKB-UniRule"/>
</dbReference>
<dbReference type="RefSeq" id="WP_013065826.1">
    <property type="nucleotide sequence ID" value="NC_014034.1"/>
</dbReference>
<protein>
    <recommendedName>
        <fullName evidence="2">Ribosomal silencing factor RsfS</fullName>
    </recommendedName>
</protein>
<keyword evidence="2" id="KW-0963">Cytoplasm</keyword>
<comment type="similarity">
    <text evidence="1 2">Belongs to the Iojap/RsfS family.</text>
</comment>
<accession>D5AKK2</accession>
<proteinExistence type="inferred from homology"/>
<dbReference type="HOGENOM" id="CLU_092688_6_0_5"/>
<comment type="function">
    <text evidence="2">Functions as a ribosomal silencing factor. Interacts with ribosomal protein uL14 (rplN), blocking formation of intersubunit bridge B8. Prevents association of the 30S and 50S ribosomal subunits and the formation of functional ribosomes, thus repressing translation.</text>
</comment>
<dbReference type="GO" id="GO:0043023">
    <property type="term" value="F:ribosomal large subunit binding"/>
    <property type="evidence" value="ECO:0007669"/>
    <property type="project" value="TreeGrafter"/>
</dbReference>
<evidence type="ECO:0000313" key="4">
    <source>
        <dbReference type="Proteomes" id="UP000002361"/>
    </source>
</evidence>
<dbReference type="InterPro" id="IPR004394">
    <property type="entry name" value="Iojap/RsfS/C7orf30"/>
</dbReference>
<dbReference type="Pfam" id="PF02410">
    <property type="entry name" value="RsfS"/>
    <property type="match status" value="1"/>
</dbReference>
<keyword evidence="2" id="KW-0678">Repressor</keyword>
<gene>
    <name evidence="2" type="primary">rsfS</name>
    <name evidence="3" type="ordered locus">RCAP_rcc00079</name>
</gene>
<dbReference type="STRING" id="272942.RCAP_rcc00079"/>
<dbReference type="Proteomes" id="UP000002361">
    <property type="component" value="Chromosome"/>
</dbReference>
<organism evidence="3 4">
    <name type="scientific">Rhodobacter capsulatus (strain ATCC BAA-309 / NBRC 16581 / SB1003)</name>
    <dbReference type="NCBI Taxonomy" id="272942"/>
    <lineage>
        <taxon>Bacteria</taxon>
        <taxon>Pseudomonadati</taxon>
        <taxon>Pseudomonadota</taxon>
        <taxon>Alphaproteobacteria</taxon>
        <taxon>Rhodobacterales</taxon>
        <taxon>Rhodobacter group</taxon>
        <taxon>Rhodobacter</taxon>
    </lineage>
</organism>
<sequence length="158" mass="17057">MLGLASTWRPGLVACGVSEDNVLSHLNAAPVASGAPVAAMTMNVTDAETSDQVLALVLSSLDDDKAEDIVSIDLRGRSSIADHMVICSGRSSRQVGAIAEKLTERLKEAFGRSCKIEGKDQGDWVLIDATDVIVHVFRPEVREFYQLEKMWMPTGAKV</sequence>
<comment type="subunit">
    <text evidence="2">Interacts with ribosomal protein uL14 (rplN).</text>
</comment>
<dbReference type="PANTHER" id="PTHR21043">
    <property type="entry name" value="IOJAP SUPERFAMILY ORTHOLOG"/>
    <property type="match status" value="1"/>
</dbReference>
<evidence type="ECO:0000313" key="3">
    <source>
        <dbReference type="EMBL" id="ADE83844.1"/>
    </source>
</evidence>
<dbReference type="GO" id="GO:0005737">
    <property type="term" value="C:cytoplasm"/>
    <property type="evidence" value="ECO:0007669"/>
    <property type="project" value="UniProtKB-SubCell"/>
</dbReference>
<dbReference type="GeneID" id="31489036"/>
<dbReference type="PANTHER" id="PTHR21043:SF0">
    <property type="entry name" value="MITOCHONDRIAL ASSEMBLY OF RIBOSOMAL LARGE SUBUNIT PROTEIN 1"/>
    <property type="match status" value="1"/>
</dbReference>
<dbReference type="EMBL" id="CP001312">
    <property type="protein sequence ID" value="ADE83844.1"/>
    <property type="molecule type" value="Genomic_DNA"/>
</dbReference>
<reference key="1">
    <citation type="submission" date="2008-12" db="EMBL/GenBank/DDBJ databases">
        <title>Complete genome sequence of Rhodobacter capsulatus SB1003.</title>
        <authorList>
            <person name="Strnad H."/>
            <person name="Lapidus A."/>
            <person name="Vlcek C."/>
            <person name="Ulbrich P."/>
            <person name="Paces J."/>
            <person name="Maltsev N."/>
            <person name="Kumar V."/>
            <person name="Kogan Y."/>
            <person name="Milgram A."/>
            <person name="Rebrekov D."/>
            <person name="Mazur M."/>
            <person name="Cox R."/>
            <person name="Kyrpides N."/>
            <person name="Kolar M."/>
            <person name="Sachova J."/>
            <person name="Ridl J."/>
            <person name="Ivanova N."/>
            <person name="Kapatral V."/>
            <person name="Los T."/>
            <person name="Lykidis A."/>
            <person name="Mikhailova N."/>
            <person name="Reznik G."/>
            <person name="Vasieva O."/>
            <person name="Fonstein M."/>
            <person name="Paces V."/>
            <person name="Haselkorn R."/>
        </authorList>
    </citation>
    <scope>NUCLEOTIDE SEQUENCE</scope>
    <source>
        <strain>SB1003</strain>
    </source>
</reference>
<dbReference type="SUPFAM" id="SSF81301">
    <property type="entry name" value="Nucleotidyltransferase"/>
    <property type="match status" value="1"/>
</dbReference>
<keyword evidence="4" id="KW-1185">Reference proteome</keyword>
<dbReference type="InterPro" id="IPR043519">
    <property type="entry name" value="NT_sf"/>
</dbReference>
<dbReference type="eggNOG" id="COG0799">
    <property type="taxonomic scope" value="Bacteria"/>
</dbReference>
<reference evidence="3 4" key="2">
    <citation type="journal article" date="2010" name="J. Bacteriol.">
        <title>Complete genome sequence of the photosynthetic purple nonsulfur bacterium Rhodobacter capsulatus SB 1003.</title>
        <authorList>
            <person name="Strnad H."/>
            <person name="Lapidus A."/>
            <person name="Paces J."/>
            <person name="Ulbrich P."/>
            <person name="Vlcek C."/>
            <person name="Paces V."/>
            <person name="Haselkorn R."/>
        </authorList>
    </citation>
    <scope>NUCLEOTIDE SEQUENCE [LARGE SCALE GENOMIC DNA]</scope>
    <source>
        <strain evidence="4">ATCC BAA-309 / NBRC 16581 / SB1003</strain>
    </source>
</reference>
<evidence type="ECO:0000256" key="1">
    <source>
        <dbReference type="ARBA" id="ARBA00010574"/>
    </source>
</evidence>
<dbReference type="HAMAP" id="MF_01477">
    <property type="entry name" value="Iojap_RsfS"/>
    <property type="match status" value="1"/>
</dbReference>
<dbReference type="GO" id="GO:0090071">
    <property type="term" value="P:negative regulation of ribosome biogenesis"/>
    <property type="evidence" value="ECO:0007669"/>
    <property type="project" value="UniProtKB-UniRule"/>
</dbReference>
<evidence type="ECO:0000256" key="2">
    <source>
        <dbReference type="HAMAP-Rule" id="MF_01477"/>
    </source>
</evidence>
<dbReference type="KEGG" id="rcp:RCAP_rcc00079"/>
<dbReference type="GO" id="GO:0017148">
    <property type="term" value="P:negative regulation of translation"/>
    <property type="evidence" value="ECO:0007669"/>
    <property type="project" value="UniProtKB-UniRule"/>
</dbReference>
<dbReference type="Gene3D" id="3.30.460.10">
    <property type="entry name" value="Beta Polymerase, domain 2"/>
    <property type="match status" value="1"/>
</dbReference>
<comment type="subcellular location">
    <subcellularLocation>
        <location evidence="2">Cytoplasm</location>
    </subcellularLocation>
</comment>
<dbReference type="NCBIfam" id="TIGR00090">
    <property type="entry name" value="rsfS_iojap_ybeB"/>
    <property type="match status" value="1"/>
</dbReference>
<dbReference type="AlphaFoldDB" id="D5AKK2"/>
<name>D5AKK2_RHOCB</name>
<keyword evidence="2" id="KW-0810">Translation regulation</keyword>